<dbReference type="OrthoDB" id="9793697at2"/>
<accession>A0A0A6VS22</accession>
<dbReference type="AlphaFoldDB" id="A0A0A6VS22"/>
<sequence>MQFTIEQKPRFAHITGTGRLNMVGAPKLREVVAKVVDEGSNHVVVDLGGTEFMDSSGLGALIGCLKLARQAGGDLRIANVRPQVRMVLELTSMHRVLTPYDTADAAFADD</sequence>
<evidence type="ECO:0000256" key="2">
    <source>
        <dbReference type="RuleBase" id="RU003749"/>
    </source>
</evidence>
<evidence type="ECO:0000313" key="5">
    <source>
        <dbReference type="Proteomes" id="UP000030466"/>
    </source>
</evidence>
<comment type="caution">
    <text evidence="4">The sequence shown here is derived from an EMBL/GenBank/DDBJ whole genome shotgun (WGS) entry which is preliminary data.</text>
</comment>
<gene>
    <name evidence="4" type="ORF">GY22_08655</name>
</gene>
<dbReference type="NCBIfam" id="TIGR00377">
    <property type="entry name" value="ant_ant_sig"/>
    <property type="match status" value="1"/>
</dbReference>
<dbReference type="Gene3D" id="3.30.750.24">
    <property type="entry name" value="STAS domain"/>
    <property type="match status" value="1"/>
</dbReference>
<dbReference type="PROSITE" id="PS50801">
    <property type="entry name" value="STAS"/>
    <property type="match status" value="1"/>
</dbReference>
<feature type="domain" description="STAS" evidence="3">
    <location>
        <begin position="1"/>
        <end position="110"/>
    </location>
</feature>
<dbReference type="Proteomes" id="UP000030466">
    <property type="component" value="Unassembled WGS sequence"/>
</dbReference>
<reference evidence="4 5" key="1">
    <citation type="journal article" date="2003" name="Int. J. Syst. Evol. Microbiol.">
        <title>Kocuria polaris sp. nov., an orange-pigmented psychrophilic bacterium isolated from an Antarctic cyanobacterial mat sample.</title>
        <authorList>
            <person name="Reddy G.S."/>
            <person name="Prakash J.S."/>
            <person name="Prabahar V."/>
            <person name="Matsumoto G.I."/>
            <person name="Stackebrandt E."/>
            <person name="Shivaji S."/>
        </authorList>
    </citation>
    <scope>NUCLEOTIDE SEQUENCE [LARGE SCALE GENOMIC DNA]</scope>
    <source>
        <strain evidence="4 5">CMS 76or</strain>
    </source>
</reference>
<dbReference type="EMBL" id="JSUH01000006">
    <property type="protein sequence ID" value="KHD97745.1"/>
    <property type="molecule type" value="Genomic_DNA"/>
</dbReference>
<dbReference type="CDD" id="cd07043">
    <property type="entry name" value="STAS_anti-anti-sigma_factors"/>
    <property type="match status" value="1"/>
</dbReference>
<evidence type="ECO:0000256" key="1">
    <source>
        <dbReference type="ARBA" id="ARBA00009013"/>
    </source>
</evidence>
<dbReference type="InterPro" id="IPR002645">
    <property type="entry name" value="STAS_dom"/>
</dbReference>
<keyword evidence="5" id="KW-1185">Reference proteome</keyword>
<dbReference type="InterPro" id="IPR036513">
    <property type="entry name" value="STAS_dom_sf"/>
</dbReference>
<dbReference type="PANTHER" id="PTHR33495:SF2">
    <property type="entry name" value="ANTI-SIGMA FACTOR ANTAGONIST TM_1081-RELATED"/>
    <property type="match status" value="1"/>
</dbReference>
<dbReference type="InterPro" id="IPR003658">
    <property type="entry name" value="Anti-sigma_ant"/>
</dbReference>
<dbReference type="GeneID" id="64348616"/>
<evidence type="ECO:0000313" key="4">
    <source>
        <dbReference type="EMBL" id="KHD97745.1"/>
    </source>
</evidence>
<proteinExistence type="inferred from homology"/>
<organism evidence="4 5">
    <name type="scientific">Kocuria rosea subsp. polaris</name>
    <dbReference type="NCBI Taxonomy" id="136273"/>
    <lineage>
        <taxon>Bacteria</taxon>
        <taxon>Bacillati</taxon>
        <taxon>Actinomycetota</taxon>
        <taxon>Actinomycetes</taxon>
        <taxon>Micrococcales</taxon>
        <taxon>Micrococcaceae</taxon>
        <taxon>Kocuria</taxon>
    </lineage>
</organism>
<evidence type="ECO:0000259" key="3">
    <source>
        <dbReference type="PROSITE" id="PS50801"/>
    </source>
</evidence>
<protein>
    <recommendedName>
        <fullName evidence="2">Anti-sigma factor antagonist</fullName>
    </recommendedName>
</protein>
<dbReference type="SUPFAM" id="SSF52091">
    <property type="entry name" value="SpoIIaa-like"/>
    <property type="match status" value="1"/>
</dbReference>
<comment type="similarity">
    <text evidence="1 2">Belongs to the anti-sigma-factor antagonist family.</text>
</comment>
<dbReference type="GO" id="GO:0043856">
    <property type="term" value="F:anti-sigma factor antagonist activity"/>
    <property type="evidence" value="ECO:0007669"/>
    <property type="project" value="InterPro"/>
</dbReference>
<dbReference type="RefSeq" id="WP_017831980.1">
    <property type="nucleotide sequence ID" value="NZ_JSUH01000006.1"/>
</dbReference>
<dbReference type="Pfam" id="PF01740">
    <property type="entry name" value="STAS"/>
    <property type="match status" value="1"/>
</dbReference>
<name>A0A0A6VS22_KOCRO</name>
<dbReference type="PANTHER" id="PTHR33495">
    <property type="entry name" value="ANTI-SIGMA FACTOR ANTAGONIST TM_1081-RELATED-RELATED"/>
    <property type="match status" value="1"/>
</dbReference>